<dbReference type="STRING" id="1921010.MMIC_P0102"/>
<dbReference type="Proteomes" id="UP000231632">
    <property type="component" value="Unassembled WGS sequence"/>
</dbReference>
<dbReference type="NCBIfam" id="TIGR00158">
    <property type="entry name" value="L9"/>
    <property type="match status" value="1"/>
</dbReference>
<dbReference type="PROSITE" id="PS00651">
    <property type="entry name" value="RIBOSOMAL_L9"/>
    <property type="match status" value="1"/>
</dbReference>
<dbReference type="HAMAP" id="MF_00503">
    <property type="entry name" value="Ribosomal_bL9"/>
    <property type="match status" value="1"/>
</dbReference>
<dbReference type="InterPro" id="IPR009027">
    <property type="entry name" value="Ribosomal_bL9/RNase_H1_N"/>
</dbReference>
<gene>
    <name evidence="7" type="primary">rplI</name>
    <name evidence="9" type="ORF">MMIC_P0102</name>
</gene>
<dbReference type="GO" id="GO:0006412">
    <property type="term" value="P:translation"/>
    <property type="evidence" value="ECO:0007669"/>
    <property type="project" value="UniProtKB-UniRule"/>
</dbReference>
<keyword evidence="3 7" id="KW-0694">RNA-binding</keyword>
<keyword evidence="2 7" id="KW-0699">rRNA-binding</keyword>
<organism evidence="9 10">
    <name type="scientific">Mariprofundus micogutta</name>
    <dbReference type="NCBI Taxonomy" id="1921010"/>
    <lineage>
        <taxon>Bacteria</taxon>
        <taxon>Pseudomonadati</taxon>
        <taxon>Pseudomonadota</taxon>
        <taxon>Candidatius Mariprofundia</taxon>
        <taxon>Mariprofundales</taxon>
        <taxon>Mariprofundaceae</taxon>
        <taxon>Mariprofundus</taxon>
    </lineage>
</organism>
<sequence length="149" mass="16483">MQLILLERVEGLGNVGDEVSVRPGYGRNFLLPNGKATVATDGNRRTFERRRAQLEAKQAEVLATAKAEAEKLSTLTLEVIRATSDGTHLYGSVSTNELADLLNANGQHVERRNILLDEQIKTVGDHSFRVRLHPDVTADITIKVESEQH</sequence>
<dbReference type="SUPFAM" id="SSF55653">
    <property type="entry name" value="Ribosomal protein L9 C-domain"/>
    <property type="match status" value="1"/>
</dbReference>
<evidence type="ECO:0000256" key="2">
    <source>
        <dbReference type="ARBA" id="ARBA00022730"/>
    </source>
</evidence>
<dbReference type="Gene3D" id="3.10.430.100">
    <property type="entry name" value="Ribosomal protein L9, C-terminal domain"/>
    <property type="match status" value="1"/>
</dbReference>
<dbReference type="GO" id="GO:0005840">
    <property type="term" value="C:ribosome"/>
    <property type="evidence" value="ECO:0007669"/>
    <property type="project" value="UniProtKB-KW"/>
</dbReference>
<feature type="domain" description="Ribosomal protein L9" evidence="8">
    <location>
        <begin position="13"/>
        <end position="40"/>
    </location>
</feature>
<evidence type="ECO:0000259" key="8">
    <source>
        <dbReference type="PROSITE" id="PS00651"/>
    </source>
</evidence>
<reference evidence="9 10" key="1">
    <citation type="journal article" date="2017" name="Arch. Microbiol.">
        <title>Mariprofundus micogutta sp. nov., a novel iron-oxidizing zetaproteobacterium isolated from a deep-sea hydrothermal field at the Bayonnaise knoll of the Izu-Ogasawara arc, and a description of Mariprofundales ord. nov. and Zetaproteobacteria classis nov.</title>
        <authorList>
            <person name="Makita H."/>
            <person name="Tanaka E."/>
            <person name="Mitsunobu S."/>
            <person name="Miyazaki M."/>
            <person name="Nunoura T."/>
            <person name="Uematsu K."/>
            <person name="Takaki Y."/>
            <person name="Nishi S."/>
            <person name="Shimamura S."/>
            <person name="Takai K."/>
        </authorList>
    </citation>
    <scope>NUCLEOTIDE SEQUENCE [LARGE SCALE GENOMIC DNA]</scope>
    <source>
        <strain evidence="9 10">ET2</strain>
    </source>
</reference>
<dbReference type="InterPro" id="IPR020070">
    <property type="entry name" value="Ribosomal_bL9_N"/>
</dbReference>
<dbReference type="InterPro" id="IPR000244">
    <property type="entry name" value="Ribosomal_bL9"/>
</dbReference>
<evidence type="ECO:0000256" key="7">
    <source>
        <dbReference type="HAMAP-Rule" id="MF_00503"/>
    </source>
</evidence>
<proteinExistence type="inferred from homology"/>
<protein>
    <recommendedName>
        <fullName evidence="6 7">Large ribosomal subunit protein bL9</fullName>
    </recommendedName>
</protein>
<evidence type="ECO:0000256" key="1">
    <source>
        <dbReference type="ARBA" id="ARBA00010605"/>
    </source>
</evidence>
<dbReference type="EMBL" id="BDFD01000001">
    <property type="protein sequence ID" value="GAV19173.1"/>
    <property type="molecule type" value="Genomic_DNA"/>
</dbReference>
<dbReference type="Pfam" id="PF01281">
    <property type="entry name" value="Ribosomal_L9_N"/>
    <property type="match status" value="1"/>
</dbReference>
<dbReference type="SUPFAM" id="SSF55658">
    <property type="entry name" value="L9 N-domain-like"/>
    <property type="match status" value="1"/>
</dbReference>
<comment type="function">
    <text evidence="7">Binds to the 23S rRNA.</text>
</comment>
<dbReference type="RefSeq" id="WP_072658369.1">
    <property type="nucleotide sequence ID" value="NZ_BDFD01000001.1"/>
</dbReference>
<keyword evidence="10" id="KW-1185">Reference proteome</keyword>
<dbReference type="AlphaFoldDB" id="A0A1L8CJS9"/>
<dbReference type="InterPro" id="IPR036791">
    <property type="entry name" value="Ribosomal_bL9_C_sf"/>
</dbReference>
<dbReference type="Gene3D" id="3.40.5.10">
    <property type="entry name" value="Ribosomal protein L9, N-terminal domain"/>
    <property type="match status" value="1"/>
</dbReference>
<comment type="caution">
    <text evidence="9">The sequence shown here is derived from an EMBL/GenBank/DDBJ whole genome shotgun (WGS) entry which is preliminary data.</text>
</comment>
<dbReference type="InterPro" id="IPR020594">
    <property type="entry name" value="Ribosomal_bL9_bac/chp"/>
</dbReference>
<evidence type="ECO:0000313" key="10">
    <source>
        <dbReference type="Proteomes" id="UP000231632"/>
    </source>
</evidence>
<evidence type="ECO:0000256" key="6">
    <source>
        <dbReference type="ARBA" id="ARBA00035292"/>
    </source>
</evidence>
<evidence type="ECO:0000313" key="9">
    <source>
        <dbReference type="EMBL" id="GAV19173.1"/>
    </source>
</evidence>
<dbReference type="Pfam" id="PF03948">
    <property type="entry name" value="Ribosomal_L9_C"/>
    <property type="match status" value="1"/>
</dbReference>
<dbReference type="PANTHER" id="PTHR21368">
    <property type="entry name" value="50S RIBOSOMAL PROTEIN L9"/>
    <property type="match status" value="1"/>
</dbReference>
<dbReference type="GO" id="GO:0019843">
    <property type="term" value="F:rRNA binding"/>
    <property type="evidence" value="ECO:0007669"/>
    <property type="project" value="UniProtKB-UniRule"/>
</dbReference>
<accession>A0A1L8CJS9</accession>
<keyword evidence="4 7" id="KW-0689">Ribosomal protein</keyword>
<dbReference type="OrthoDB" id="5294080at2"/>
<comment type="similarity">
    <text evidence="1 7">Belongs to the bacterial ribosomal protein bL9 family.</text>
</comment>
<keyword evidence="5 7" id="KW-0687">Ribonucleoprotein</keyword>
<name>A0A1L8CJS9_9PROT</name>
<dbReference type="GO" id="GO:0003735">
    <property type="term" value="F:structural constituent of ribosome"/>
    <property type="evidence" value="ECO:0007669"/>
    <property type="project" value="InterPro"/>
</dbReference>
<evidence type="ECO:0000256" key="4">
    <source>
        <dbReference type="ARBA" id="ARBA00022980"/>
    </source>
</evidence>
<evidence type="ECO:0000256" key="3">
    <source>
        <dbReference type="ARBA" id="ARBA00022884"/>
    </source>
</evidence>
<dbReference type="GO" id="GO:1990904">
    <property type="term" value="C:ribonucleoprotein complex"/>
    <property type="evidence" value="ECO:0007669"/>
    <property type="project" value="UniProtKB-KW"/>
</dbReference>
<evidence type="ECO:0000256" key="5">
    <source>
        <dbReference type="ARBA" id="ARBA00023274"/>
    </source>
</evidence>
<dbReference type="InterPro" id="IPR036935">
    <property type="entry name" value="Ribosomal_bL9_N_sf"/>
</dbReference>
<dbReference type="InterPro" id="IPR020069">
    <property type="entry name" value="Ribosomal_bL9_C"/>
</dbReference>